<reference evidence="2 3" key="1">
    <citation type="submission" date="2024-02" db="EMBL/GenBank/DDBJ databases">
        <title>High-quality chromosome-scale genome assembly of Pensacola bahiagrass (Paspalum notatum Flugge var. saurae).</title>
        <authorList>
            <person name="Vega J.M."/>
            <person name="Podio M."/>
            <person name="Orjuela J."/>
            <person name="Siena L.A."/>
            <person name="Pessino S.C."/>
            <person name="Combes M.C."/>
            <person name="Mariac C."/>
            <person name="Albertini E."/>
            <person name="Pupilli F."/>
            <person name="Ortiz J.P.A."/>
            <person name="Leblanc O."/>
        </authorList>
    </citation>
    <scope>NUCLEOTIDE SEQUENCE [LARGE SCALE GENOMIC DNA]</scope>
    <source>
        <strain evidence="2">R1</strain>
        <tissue evidence="2">Leaf</tissue>
    </source>
</reference>
<name>A0AAQ3WII3_PASNO</name>
<feature type="region of interest" description="Disordered" evidence="1">
    <location>
        <begin position="71"/>
        <end position="127"/>
    </location>
</feature>
<protein>
    <submittedName>
        <fullName evidence="2">Uncharacterized protein</fullName>
    </submittedName>
</protein>
<organism evidence="2 3">
    <name type="scientific">Paspalum notatum var. saurae</name>
    <dbReference type="NCBI Taxonomy" id="547442"/>
    <lineage>
        <taxon>Eukaryota</taxon>
        <taxon>Viridiplantae</taxon>
        <taxon>Streptophyta</taxon>
        <taxon>Embryophyta</taxon>
        <taxon>Tracheophyta</taxon>
        <taxon>Spermatophyta</taxon>
        <taxon>Magnoliopsida</taxon>
        <taxon>Liliopsida</taxon>
        <taxon>Poales</taxon>
        <taxon>Poaceae</taxon>
        <taxon>PACMAD clade</taxon>
        <taxon>Panicoideae</taxon>
        <taxon>Andropogonodae</taxon>
        <taxon>Paspaleae</taxon>
        <taxon>Paspalinae</taxon>
        <taxon>Paspalum</taxon>
    </lineage>
</organism>
<feature type="compositionally biased region" description="Basic residues" evidence="1">
    <location>
        <begin position="115"/>
        <end position="127"/>
    </location>
</feature>
<dbReference type="AlphaFoldDB" id="A0AAQ3WII3"/>
<gene>
    <name evidence="2" type="ORF">U9M48_012270</name>
</gene>
<dbReference type="EMBL" id="CP144747">
    <property type="protein sequence ID" value="WVZ62531.1"/>
    <property type="molecule type" value="Genomic_DNA"/>
</dbReference>
<evidence type="ECO:0000256" key="1">
    <source>
        <dbReference type="SAM" id="MobiDB-lite"/>
    </source>
</evidence>
<evidence type="ECO:0000313" key="2">
    <source>
        <dbReference type="EMBL" id="WVZ62531.1"/>
    </source>
</evidence>
<feature type="region of interest" description="Disordered" evidence="1">
    <location>
        <begin position="300"/>
        <end position="324"/>
    </location>
</feature>
<evidence type="ECO:0000313" key="3">
    <source>
        <dbReference type="Proteomes" id="UP001341281"/>
    </source>
</evidence>
<keyword evidence="3" id="KW-1185">Reference proteome</keyword>
<proteinExistence type="predicted"/>
<accession>A0AAQ3WII3</accession>
<feature type="region of interest" description="Disordered" evidence="1">
    <location>
        <begin position="479"/>
        <end position="506"/>
    </location>
</feature>
<feature type="compositionally biased region" description="Basic and acidic residues" evidence="1">
    <location>
        <begin position="479"/>
        <end position="490"/>
    </location>
</feature>
<feature type="region of interest" description="Disordered" evidence="1">
    <location>
        <begin position="157"/>
        <end position="197"/>
    </location>
</feature>
<feature type="compositionally biased region" description="Low complexity" evidence="1">
    <location>
        <begin position="71"/>
        <end position="84"/>
    </location>
</feature>
<feature type="compositionally biased region" description="Low complexity" evidence="1">
    <location>
        <begin position="159"/>
        <end position="173"/>
    </location>
</feature>
<dbReference type="Proteomes" id="UP001341281">
    <property type="component" value="Chromosome 03"/>
</dbReference>
<feature type="compositionally biased region" description="Basic and acidic residues" evidence="1">
    <location>
        <begin position="347"/>
        <end position="367"/>
    </location>
</feature>
<sequence length="506" mass="52572">MAALSNTSPTSIPLPHWCVTYLAITVLSVEHGCASMGTPSQIASMVEFHPQCVQNPPTAMCASTSLCASPSPGAPPGTAAPSAPRTKPRHPLTDLAPAPHRRSSSGNGGTSAPRTKPRRKTQRKCLHGRCVQNPPTAMCASTSLCGDHATILPLRLTVSRSSSGNGGTSSAPRTKPRRTTQRKCTPLPASAHAMSSKVARSTRSVLHRLTYSTDRAGCAFSHARQLRSGSAAAAACCAVAGDARCSGPTANAGQHSWFWILASSGPSMSSNVLTTKAAEYDHMASATPVMNCSAVSSLLPRTPIRSRTRSGSRPRTTSSCRRCSSSSSTASVLRAFGGDVAVGAEARGGEDAEERGGAVGRQHERGDVGTAGRGQHPVPVAVDHRAGDLTRPLRLQVAAALQQLLEGRLERLLAGVVQPHDPPRHVGVGEDVGGDELADGHEGEVRVARGVGRVQVGVQHGDAEAPAAEELGELEHRGDVASERKREQHDAASGGCTSVGGHRRCC</sequence>
<feature type="compositionally biased region" description="Low complexity" evidence="1">
    <location>
        <begin position="313"/>
        <end position="324"/>
    </location>
</feature>
<feature type="region of interest" description="Disordered" evidence="1">
    <location>
        <begin position="344"/>
        <end position="379"/>
    </location>
</feature>